<dbReference type="GO" id="GO:0008168">
    <property type="term" value="F:methyltransferase activity"/>
    <property type="evidence" value="ECO:0007669"/>
    <property type="project" value="UniProtKB-KW"/>
</dbReference>
<feature type="domain" description="Methyltransferase" evidence="1">
    <location>
        <begin position="47"/>
        <end position="142"/>
    </location>
</feature>
<gene>
    <name evidence="2" type="ORF">E1H14_07005</name>
</gene>
<dbReference type="PANTHER" id="PTHR12843:SF5">
    <property type="entry name" value="EEF1A LYSINE METHYLTRANSFERASE 2"/>
    <property type="match status" value="1"/>
</dbReference>
<proteinExistence type="predicted"/>
<evidence type="ECO:0000313" key="2">
    <source>
        <dbReference type="EMBL" id="KAA0875163.1"/>
    </source>
</evidence>
<dbReference type="RefSeq" id="WP_149390743.1">
    <property type="nucleotide sequence ID" value="NZ_SMRS01000004.1"/>
</dbReference>
<evidence type="ECO:0000259" key="1">
    <source>
        <dbReference type="Pfam" id="PF13649"/>
    </source>
</evidence>
<protein>
    <submittedName>
        <fullName evidence="2">Class I SAM-dependent methyltransferase</fullName>
    </submittedName>
</protein>
<dbReference type="CDD" id="cd02440">
    <property type="entry name" value="AdoMet_MTases"/>
    <property type="match status" value="1"/>
</dbReference>
<accession>A0A5A9W3Q6</accession>
<dbReference type="AlphaFoldDB" id="A0A5A9W3Q6"/>
<keyword evidence="2" id="KW-0808">Transferase</keyword>
<dbReference type="Pfam" id="PF13649">
    <property type="entry name" value="Methyltransf_25"/>
    <property type="match status" value="1"/>
</dbReference>
<sequence>MQEFDRRAHWENVYELKDAREVSWYQAEPVTSLELIARCGLDFSDPVIDVGAGASILVDHLLTQGYTSLSVLDISAAALAASRTRLGASAEAVNWIVSDVTAFSPEARFLLWHDRAVFHFLTEAIDRQRYVEVLKTALSVGGHLIIASFAVGGPEKCSGLPVVQYDAEKLKAELGEGFKLVEERSEEHLTPAQKVQKFTYFLFERVVENEM</sequence>
<organism evidence="2 3">
    <name type="scientific">Nitrincola tapanii</name>
    <dbReference type="NCBI Taxonomy" id="1708751"/>
    <lineage>
        <taxon>Bacteria</taxon>
        <taxon>Pseudomonadati</taxon>
        <taxon>Pseudomonadota</taxon>
        <taxon>Gammaproteobacteria</taxon>
        <taxon>Oceanospirillales</taxon>
        <taxon>Oceanospirillaceae</taxon>
        <taxon>Nitrincola</taxon>
    </lineage>
</organism>
<comment type="caution">
    <text evidence="2">The sequence shown here is derived from an EMBL/GenBank/DDBJ whole genome shotgun (WGS) entry which is preliminary data.</text>
</comment>
<evidence type="ECO:0000313" key="3">
    <source>
        <dbReference type="Proteomes" id="UP000325302"/>
    </source>
</evidence>
<dbReference type="EMBL" id="SMRS01000004">
    <property type="protein sequence ID" value="KAA0875163.1"/>
    <property type="molecule type" value="Genomic_DNA"/>
</dbReference>
<dbReference type="SUPFAM" id="SSF53335">
    <property type="entry name" value="S-adenosyl-L-methionine-dependent methyltransferases"/>
    <property type="match status" value="1"/>
</dbReference>
<dbReference type="InterPro" id="IPR041698">
    <property type="entry name" value="Methyltransf_25"/>
</dbReference>
<name>A0A5A9W3Q6_9GAMM</name>
<reference evidence="2 3" key="1">
    <citation type="submission" date="2019-03" db="EMBL/GenBank/DDBJ databases">
        <title>Nitrincola sp. nov. isolated from an Indian soda lake.</title>
        <authorList>
            <person name="Joshi A."/>
            <person name="Thite S.V."/>
            <person name="Joseph N."/>
            <person name="Dhotre D."/>
            <person name="Moorthy M."/>
            <person name="Shouche Y.S."/>
        </authorList>
    </citation>
    <scope>NUCLEOTIDE SEQUENCE [LARGE SCALE GENOMIC DNA]</scope>
    <source>
        <strain evidence="2 3">MEB193</strain>
    </source>
</reference>
<dbReference type="PANTHER" id="PTHR12843">
    <property type="entry name" value="PROTEIN-LYSINE N-METHYLTRANSFERASE METTL10"/>
    <property type="match status" value="1"/>
</dbReference>
<keyword evidence="3" id="KW-1185">Reference proteome</keyword>
<dbReference type="GO" id="GO:0032259">
    <property type="term" value="P:methylation"/>
    <property type="evidence" value="ECO:0007669"/>
    <property type="project" value="UniProtKB-KW"/>
</dbReference>
<dbReference type="InterPro" id="IPR029063">
    <property type="entry name" value="SAM-dependent_MTases_sf"/>
</dbReference>
<keyword evidence="2" id="KW-0489">Methyltransferase</keyword>
<dbReference type="Gene3D" id="3.40.50.150">
    <property type="entry name" value="Vaccinia Virus protein VP39"/>
    <property type="match status" value="1"/>
</dbReference>
<dbReference type="OrthoDB" id="9788660at2"/>
<dbReference type="Proteomes" id="UP000325302">
    <property type="component" value="Unassembled WGS sequence"/>
</dbReference>